<dbReference type="AlphaFoldDB" id="A0A0E9PUT4"/>
<reference evidence="1" key="1">
    <citation type="submission" date="2014-11" db="EMBL/GenBank/DDBJ databases">
        <authorList>
            <person name="Amaro Gonzalez C."/>
        </authorList>
    </citation>
    <scope>NUCLEOTIDE SEQUENCE</scope>
</reference>
<evidence type="ECO:0000313" key="1">
    <source>
        <dbReference type="EMBL" id="JAH08376.1"/>
    </source>
</evidence>
<dbReference type="EMBL" id="GBXM01100201">
    <property type="protein sequence ID" value="JAH08376.1"/>
    <property type="molecule type" value="Transcribed_RNA"/>
</dbReference>
<accession>A0A0E9PUT4</accession>
<name>A0A0E9PUT4_ANGAN</name>
<protein>
    <submittedName>
        <fullName evidence="1">Uncharacterized protein</fullName>
    </submittedName>
</protein>
<proteinExistence type="predicted"/>
<reference evidence="1" key="2">
    <citation type="journal article" date="2015" name="Fish Shellfish Immunol.">
        <title>Early steps in the European eel (Anguilla anguilla)-Vibrio vulnificus interaction in the gills: Role of the RtxA13 toxin.</title>
        <authorList>
            <person name="Callol A."/>
            <person name="Pajuelo D."/>
            <person name="Ebbesson L."/>
            <person name="Teles M."/>
            <person name="MacKenzie S."/>
            <person name="Amaro C."/>
        </authorList>
    </citation>
    <scope>NUCLEOTIDE SEQUENCE</scope>
</reference>
<organism evidence="1">
    <name type="scientific">Anguilla anguilla</name>
    <name type="common">European freshwater eel</name>
    <name type="synonym">Muraena anguilla</name>
    <dbReference type="NCBI Taxonomy" id="7936"/>
    <lineage>
        <taxon>Eukaryota</taxon>
        <taxon>Metazoa</taxon>
        <taxon>Chordata</taxon>
        <taxon>Craniata</taxon>
        <taxon>Vertebrata</taxon>
        <taxon>Euteleostomi</taxon>
        <taxon>Actinopterygii</taxon>
        <taxon>Neopterygii</taxon>
        <taxon>Teleostei</taxon>
        <taxon>Anguilliformes</taxon>
        <taxon>Anguillidae</taxon>
        <taxon>Anguilla</taxon>
    </lineage>
</organism>
<sequence>MMDDSSDHITFFHISVDLCLWFLYHTELANVHSSV</sequence>